<sequence>TRDLTIKRGGAYPSDHHHYLASEPPPRPGELTVGEVECRFLVREEGDEPQFAALPAIPDMYVDTAVSSFPGDARDPSHHFLPVSEHWLKRFLNTWKDEGVFPALEGVASNPDLTGSSVQGMVSWVLAGRRWADAAFTKLLAHKSTLTAKEMVTQLSPIPDWENSPVRAMDLHPRLPYIALARQDDAIEIRDLSGMEPGIVLRDRDQSLVTCLQWAPHANSLLAVGSKVGVLLWFVDPSQPACRFLTSWVRVETSPGHVPVATISWSPCANYLVSGSPADTNLVVWDVPMGVATRVCRTEGGGVNLVAMAPRGGRVLAGSVGGVLRVWETGNWTCEKWTNTSEARCQVACWSPDGDFLLFALHGDPALYYLCFRGNSTAGSVSAVKCADLSPCAYRDDSGHEPIVVGGAVQSMAWDSTGERLAIIFTEESPGHNLVAVLRTKISTVVEVLPGGYVRGEGGDIPQMVTFQRNCCHGALLATAWLSGRVSFTPLLFTHLPSSLLPSFPIPPSLHQSQLYSTYNEPEYY</sequence>
<gene>
    <name evidence="3" type="ORF">GBAR_LOCUS20197</name>
</gene>
<comment type="caution">
    <text evidence="3">The sequence shown here is derived from an EMBL/GenBank/DDBJ whole genome shotgun (WGS) entry which is preliminary data.</text>
</comment>
<evidence type="ECO:0000313" key="3">
    <source>
        <dbReference type="EMBL" id="CAI8035998.1"/>
    </source>
</evidence>
<dbReference type="InterPro" id="IPR036322">
    <property type="entry name" value="WD40_repeat_dom_sf"/>
</dbReference>
<evidence type="ECO:0000259" key="2">
    <source>
        <dbReference type="Pfam" id="PF25460"/>
    </source>
</evidence>
<dbReference type="InterPro" id="IPR045139">
    <property type="entry name" value="Aladin"/>
</dbReference>
<evidence type="ECO:0000313" key="4">
    <source>
        <dbReference type="Proteomes" id="UP001174909"/>
    </source>
</evidence>
<evidence type="ECO:0000256" key="1">
    <source>
        <dbReference type="SAM" id="MobiDB-lite"/>
    </source>
</evidence>
<accession>A0AA35SU92</accession>
<dbReference type="PANTHER" id="PTHR14494:SF0">
    <property type="entry name" value="ALADIN"/>
    <property type="match status" value="1"/>
</dbReference>
<dbReference type="GO" id="GO:0005643">
    <property type="term" value="C:nuclear pore"/>
    <property type="evidence" value="ECO:0007669"/>
    <property type="project" value="TreeGrafter"/>
</dbReference>
<dbReference type="PANTHER" id="PTHR14494">
    <property type="entry name" value="ALADIN/ADRACALIN/AAAS"/>
    <property type="match status" value="1"/>
</dbReference>
<dbReference type="InterPro" id="IPR057403">
    <property type="entry name" value="Beta-prop_Aladin"/>
</dbReference>
<protein>
    <submittedName>
        <fullName evidence="3">Aladin</fullName>
    </submittedName>
</protein>
<dbReference type="Gene3D" id="2.130.10.10">
    <property type="entry name" value="YVTN repeat-like/Quinoprotein amine dehydrogenase"/>
    <property type="match status" value="1"/>
</dbReference>
<dbReference type="InterPro" id="IPR001680">
    <property type="entry name" value="WD40_rpt"/>
</dbReference>
<dbReference type="Proteomes" id="UP001174909">
    <property type="component" value="Unassembled WGS sequence"/>
</dbReference>
<dbReference type="SUPFAM" id="SSF50978">
    <property type="entry name" value="WD40 repeat-like"/>
    <property type="match status" value="1"/>
</dbReference>
<dbReference type="Pfam" id="PF25460">
    <property type="entry name" value="Beta-prop_Aladin"/>
    <property type="match status" value="1"/>
</dbReference>
<dbReference type="GO" id="GO:0006913">
    <property type="term" value="P:nucleocytoplasmic transport"/>
    <property type="evidence" value="ECO:0007669"/>
    <property type="project" value="TreeGrafter"/>
</dbReference>
<proteinExistence type="predicted"/>
<feature type="domain" description="Aladin seven-bladed propeller" evidence="2">
    <location>
        <begin position="149"/>
        <end position="491"/>
    </location>
</feature>
<name>A0AA35SU92_GEOBA</name>
<reference evidence="3" key="1">
    <citation type="submission" date="2023-03" db="EMBL/GenBank/DDBJ databases">
        <authorList>
            <person name="Steffen K."/>
            <person name="Cardenas P."/>
        </authorList>
    </citation>
    <scope>NUCLEOTIDE SEQUENCE</scope>
</reference>
<feature type="non-terminal residue" evidence="3">
    <location>
        <position position="525"/>
    </location>
</feature>
<organism evidence="3 4">
    <name type="scientific">Geodia barretti</name>
    <name type="common">Barrett's horny sponge</name>
    <dbReference type="NCBI Taxonomy" id="519541"/>
    <lineage>
        <taxon>Eukaryota</taxon>
        <taxon>Metazoa</taxon>
        <taxon>Porifera</taxon>
        <taxon>Demospongiae</taxon>
        <taxon>Heteroscleromorpha</taxon>
        <taxon>Tetractinellida</taxon>
        <taxon>Astrophorina</taxon>
        <taxon>Geodiidae</taxon>
        <taxon>Geodia</taxon>
    </lineage>
</organism>
<dbReference type="SMART" id="SM00320">
    <property type="entry name" value="WD40"/>
    <property type="match status" value="3"/>
</dbReference>
<dbReference type="InterPro" id="IPR015943">
    <property type="entry name" value="WD40/YVTN_repeat-like_dom_sf"/>
</dbReference>
<keyword evidence="4" id="KW-1185">Reference proteome</keyword>
<dbReference type="AlphaFoldDB" id="A0AA35SU92"/>
<feature type="region of interest" description="Disordered" evidence="1">
    <location>
        <begin position="1"/>
        <end position="29"/>
    </location>
</feature>
<dbReference type="EMBL" id="CASHTH010002839">
    <property type="protein sequence ID" value="CAI8035998.1"/>
    <property type="molecule type" value="Genomic_DNA"/>
</dbReference>